<reference evidence="10" key="1">
    <citation type="journal article" date="2017" name="bioRxiv">
        <title>Comparative analysis of the genomes of Stylophora pistillata and Acropora digitifera provides evidence for extensive differences between species of corals.</title>
        <authorList>
            <person name="Voolstra C.R."/>
            <person name="Li Y."/>
            <person name="Liew Y.J."/>
            <person name="Baumgarten S."/>
            <person name="Zoccola D."/>
            <person name="Flot J.-F."/>
            <person name="Tambutte S."/>
            <person name="Allemand D."/>
            <person name="Aranda M."/>
        </authorList>
    </citation>
    <scope>NUCLEOTIDE SEQUENCE [LARGE SCALE GENOMIC DNA]</scope>
</reference>
<name>A0A2B4SGA5_STYPI</name>
<gene>
    <name evidence="9" type="primary">pol</name>
    <name evidence="9" type="ORF">AWC38_SpisGene6910</name>
</gene>
<evidence type="ECO:0000256" key="6">
    <source>
        <dbReference type="ARBA" id="ARBA00022918"/>
    </source>
</evidence>
<dbReference type="InterPro" id="IPR043502">
    <property type="entry name" value="DNA/RNA_pol_sf"/>
</dbReference>
<keyword evidence="10" id="KW-1185">Reference proteome</keyword>
<dbReference type="Gene3D" id="3.30.70.270">
    <property type="match status" value="1"/>
</dbReference>
<dbReference type="SUPFAM" id="SSF56672">
    <property type="entry name" value="DNA/RNA polymerases"/>
    <property type="match status" value="1"/>
</dbReference>
<dbReference type="FunFam" id="3.30.70.270:FF:000026">
    <property type="entry name" value="Transposon Ty3-G Gag-Pol polyprotein"/>
    <property type="match status" value="1"/>
</dbReference>
<dbReference type="AlphaFoldDB" id="A0A2B4SGA5"/>
<dbReference type="OrthoDB" id="5966261at2759"/>
<evidence type="ECO:0000256" key="7">
    <source>
        <dbReference type="SAM" id="MobiDB-lite"/>
    </source>
</evidence>
<dbReference type="PANTHER" id="PTHR37984:SF8">
    <property type="entry name" value="CCHC-TYPE DOMAIN-CONTAINING PROTEIN"/>
    <property type="match status" value="1"/>
</dbReference>
<dbReference type="EMBL" id="LSMT01000084">
    <property type="protein sequence ID" value="PFX28376.1"/>
    <property type="molecule type" value="Genomic_DNA"/>
</dbReference>
<keyword evidence="6" id="KW-0695">RNA-directed DNA polymerase</keyword>
<proteinExistence type="predicted"/>
<evidence type="ECO:0000313" key="10">
    <source>
        <dbReference type="Proteomes" id="UP000225706"/>
    </source>
</evidence>
<keyword evidence="1" id="KW-0808">Transferase</keyword>
<dbReference type="PANTHER" id="PTHR37984">
    <property type="entry name" value="PROTEIN CBG26694"/>
    <property type="match status" value="1"/>
</dbReference>
<dbReference type="InterPro" id="IPR050951">
    <property type="entry name" value="Retrovirus_Pol_polyprotein"/>
</dbReference>
<dbReference type="Gene3D" id="3.30.420.10">
    <property type="entry name" value="Ribonuclease H-like superfamily/Ribonuclease H"/>
    <property type="match status" value="1"/>
</dbReference>
<evidence type="ECO:0000259" key="8">
    <source>
        <dbReference type="Pfam" id="PF17917"/>
    </source>
</evidence>
<sequence>MPSDNDRVESDAHIAAPSSAAPIYPQVISPNFPLPSPKKCHGDATGNWEFFKQQWCDYEIATGLDKREESVRLATLRSSMGRECRQILLNLNLLEEDKKKIDKCLEALENYFPPSRNLVYERDGLKSDPDKVTAIKNMPKPTTKPEVLTLLGFANYLSKFQPKLSDVSAPLRELITEQSKFTWAKQHNEAFAAIQHLVTQHPVLKFYSIEEEVTIQTDASNKGLGAVLLQNGQPVAFASRTLSPTEQRYATIEKEYLVIVFACERFNQYLARREQISVETDHKPFESIFKSLLSAPCRLQRVLLKLQRFNSTVNYKPGSQMLLADHLSRAAQHETSEPEESFQVFSLGLESLDPMQTLKVTPERLDQLQRSTSHDDTLLTLKTTILIGWPMQKDQHHKSNGKAESAVKIVKSLFRKALKDSKDPWLALLDQRNTPTESMESSPEQRLMSKRIRSLLPTASNLLFPKIPENVNAKLKLKRQNAKWYHDRTSRTLPELHVGQEVRVAPLQRNQSWKTGTYIKKLSDRSYVVKTSSDNQVFRRNREFLKPATRPAEQPKPVESSDSQLKKSVSQPSKQAVKSANHGPKPTMTSQTVSLKKTRTRVVKPPSRFNDFVA</sequence>
<dbReference type="FunFam" id="3.10.20.370:FF:000001">
    <property type="entry name" value="Retrovirus-related Pol polyprotein from transposon 17.6-like protein"/>
    <property type="match status" value="1"/>
</dbReference>
<feature type="compositionally biased region" description="Polar residues" evidence="7">
    <location>
        <begin position="560"/>
        <end position="578"/>
    </location>
</feature>
<evidence type="ECO:0000256" key="5">
    <source>
        <dbReference type="ARBA" id="ARBA00022801"/>
    </source>
</evidence>
<dbReference type="GO" id="GO:0004519">
    <property type="term" value="F:endonuclease activity"/>
    <property type="evidence" value="ECO:0007669"/>
    <property type="project" value="UniProtKB-KW"/>
</dbReference>
<dbReference type="GO" id="GO:0003676">
    <property type="term" value="F:nucleic acid binding"/>
    <property type="evidence" value="ECO:0007669"/>
    <property type="project" value="InterPro"/>
</dbReference>
<evidence type="ECO:0000256" key="2">
    <source>
        <dbReference type="ARBA" id="ARBA00022695"/>
    </source>
</evidence>
<keyword evidence="3" id="KW-0540">Nuclease</keyword>
<keyword evidence="2" id="KW-0548">Nucleotidyltransferase</keyword>
<dbReference type="InterPro" id="IPR041373">
    <property type="entry name" value="RT_RNaseH"/>
</dbReference>
<evidence type="ECO:0000256" key="1">
    <source>
        <dbReference type="ARBA" id="ARBA00022679"/>
    </source>
</evidence>
<dbReference type="Pfam" id="PF17917">
    <property type="entry name" value="RT_RNaseH"/>
    <property type="match status" value="1"/>
</dbReference>
<dbReference type="Proteomes" id="UP000225706">
    <property type="component" value="Unassembled WGS sequence"/>
</dbReference>
<protein>
    <submittedName>
        <fullName evidence="9">Retrovirus-related Pol polyprotein from transposon 17.6</fullName>
    </submittedName>
</protein>
<keyword evidence="4" id="KW-0255">Endonuclease</keyword>
<dbReference type="GO" id="GO:0016787">
    <property type="term" value="F:hydrolase activity"/>
    <property type="evidence" value="ECO:0007669"/>
    <property type="project" value="UniProtKB-KW"/>
</dbReference>
<comment type="caution">
    <text evidence="9">The sequence shown here is derived from an EMBL/GenBank/DDBJ whole genome shotgun (WGS) entry which is preliminary data.</text>
</comment>
<keyword evidence="5" id="KW-0378">Hydrolase</keyword>
<dbReference type="InterPro" id="IPR043128">
    <property type="entry name" value="Rev_trsase/Diguanyl_cyclase"/>
</dbReference>
<organism evidence="9 10">
    <name type="scientific">Stylophora pistillata</name>
    <name type="common">Smooth cauliflower coral</name>
    <dbReference type="NCBI Taxonomy" id="50429"/>
    <lineage>
        <taxon>Eukaryota</taxon>
        <taxon>Metazoa</taxon>
        <taxon>Cnidaria</taxon>
        <taxon>Anthozoa</taxon>
        <taxon>Hexacorallia</taxon>
        <taxon>Scleractinia</taxon>
        <taxon>Astrocoeniina</taxon>
        <taxon>Pocilloporidae</taxon>
        <taxon>Stylophora</taxon>
    </lineage>
</organism>
<dbReference type="CDD" id="cd09274">
    <property type="entry name" value="RNase_HI_RT_Ty3"/>
    <property type="match status" value="1"/>
</dbReference>
<dbReference type="InterPro" id="IPR036397">
    <property type="entry name" value="RNaseH_sf"/>
</dbReference>
<evidence type="ECO:0000256" key="3">
    <source>
        <dbReference type="ARBA" id="ARBA00022722"/>
    </source>
</evidence>
<dbReference type="STRING" id="50429.A0A2B4SGA5"/>
<dbReference type="GO" id="GO:0003964">
    <property type="term" value="F:RNA-directed DNA polymerase activity"/>
    <property type="evidence" value="ECO:0007669"/>
    <property type="project" value="UniProtKB-KW"/>
</dbReference>
<evidence type="ECO:0000256" key="4">
    <source>
        <dbReference type="ARBA" id="ARBA00022759"/>
    </source>
</evidence>
<feature type="domain" description="Reverse transcriptase RNase H-like" evidence="8">
    <location>
        <begin position="210"/>
        <end position="309"/>
    </location>
</feature>
<feature type="region of interest" description="Disordered" evidence="7">
    <location>
        <begin position="546"/>
        <end position="614"/>
    </location>
</feature>
<accession>A0A2B4SGA5</accession>
<evidence type="ECO:0000313" key="9">
    <source>
        <dbReference type="EMBL" id="PFX28376.1"/>
    </source>
</evidence>